<organism evidence="1 2">
    <name type="scientific">Elysia crispata</name>
    <name type="common">lettuce slug</name>
    <dbReference type="NCBI Taxonomy" id="231223"/>
    <lineage>
        <taxon>Eukaryota</taxon>
        <taxon>Metazoa</taxon>
        <taxon>Spiralia</taxon>
        <taxon>Lophotrochozoa</taxon>
        <taxon>Mollusca</taxon>
        <taxon>Gastropoda</taxon>
        <taxon>Heterobranchia</taxon>
        <taxon>Euthyneura</taxon>
        <taxon>Panpulmonata</taxon>
        <taxon>Sacoglossa</taxon>
        <taxon>Placobranchoidea</taxon>
        <taxon>Plakobranchidae</taxon>
        <taxon>Elysia</taxon>
    </lineage>
</organism>
<proteinExistence type="predicted"/>
<keyword evidence="2" id="KW-1185">Reference proteome</keyword>
<dbReference type="Proteomes" id="UP001283361">
    <property type="component" value="Unassembled WGS sequence"/>
</dbReference>
<dbReference type="AlphaFoldDB" id="A0AAE1B9M6"/>
<evidence type="ECO:0000313" key="1">
    <source>
        <dbReference type="EMBL" id="KAK3801476.1"/>
    </source>
</evidence>
<evidence type="ECO:0000313" key="2">
    <source>
        <dbReference type="Proteomes" id="UP001283361"/>
    </source>
</evidence>
<protein>
    <submittedName>
        <fullName evidence="1">Uncharacterized protein</fullName>
    </submittedName>
</protein>
<dbReference type="EMBL" id="JAWDGP010000310">
    <property type="protein sequence ID" value="KAK3801476.1"/>
    <property type="molecule type" value="Genomic_DNA"/>
</dbReference>
<sequence>MSDELRTVGDNLRLSGNYFAIDRIIINLYLQGNPSVVSLVSAIVVSLERRTYQTLQPLYAKIKTCGSLPLICFISFHLRPVNLVRLGGVPDSGLWTLSSFTMTIA</sequence>
<comment type="caution">
    <text evidence="1">The sequence shown here is derived from an EMBL/GenBank/DDBJ whole genome shotgun (WGS) entry which is preliminary data.</text>
</comment>
<accession>A0AAE1B9M6</accession>
<name>A0AAE1B9M6_9GAST</name>
<gene>
    <name evidence="1" type="ORF">RRG08_010056</name>
</gene>
<reference evidence="1" key="1">
    <citation type="journal article" date="2023" name="G3 (Bethesda)">
        <title>A reference genome for the long-term kleptoplast-retaining sea slug Elysia crispata morphotype clarki.</title>
        <authorList>
            <person name="Eastman K.E."/>
            <person name="Pendleton A.L."/>
            <person name="Shaikh M.A."/>
            <person name="Suttiyut T."/>
            <person name="Ogas R."/>
            <person name="Tomko P."/>
            <person name="Gavelis G."/>
            <person name="Widhalm J.R."/>
            <person name="Wisecaver J.H."/>
        </authorList>
    </citation>
    <scope>NUCLEOTIDE SEQUENCE</scope>
    <source>
        <strain evidence="1">ECLA1</strain>
    </source>
</reference>